<dbReference type="Proteomes" id="UP000203896">
    <property type="component" value="Segment"/>
</dbReference>
<dbReference type="KEGG" id="vg:23301279"/>
<accession>A0A0B7MJH4</accession>
<dbReference type="RefSeq" id="YP_009118934.1">
    <property type="nucleotide sequence ID" value="NC_025425.1"/>
</dbReference>
<dbReference type="CDD" id="cd19958">
    <property type="entry name" value="pyocin_knob"/>
    <property type="match status" value="1"/>
</dbReference>
<dbReference type="EMBL" id="HE978309">
    <property type="protein sequence ID" value="CEO90854.1"/>
    <property type="molecule type" value="Genomic_DNA"/>
</dbReference>
<keyword evidence="2" id="KW-1185">Reference proteome</keyword>
<dbReference type="OrthoDB" id="10867at10239"/>
<evidence type="ECO:0000313" key="2">
    <source>
        <dbReference type="Proteomes" id="UP000203896"/>
    </source>
</evidence>
<gene>
    <name evidence="1" type="ORF">BN201_0251</name>
</gene>
<protein>
    <submittedName>
        <fullName evidence="1">Putative hinge long tail fiber distal connector</fullName>
    </submittedName>
</protein>
<sequence length="496" mass="54443">MADLKYGSTVGGSPIWTQGNLTIQPAGDQLFYKGHKIYTAFDRPSATDFDAVSASEGGTFQKQVHFEEGLSVGSASAGETKKNGIFKGQSDAANFDGVSWGLHSWKSIGFVNARDGVIMAYIDTTTGEFKSKGTIEGTTIKDTGQRVYSPVNKPTNNDLDLVSRRGDTLTGTYNLNTVTVKLSVDSKLIARERDLINFDATKIYYGNVLDTLVFRSKDEPTIFVNGKEGRFYHTNNKPTKADVGLGNVTNDAQVKRAGDIMEGNLQAPRMLATNDPAGPNELVRLSYFERKSMVANPTIIGNVDWNTLINRGIYRVENAGSGTNKPSDSYYNGVLMVYRPEDAVGTRRIVQVYYPESIDHPMCWRSCSNESWTAWNYVDHRKLADIRYVNVTGDTMTGPLTVPAANGVRTAKTNYNGDNCYAALSGADGTAMIHRISDIKGTEKLGITHDSKVVFFRSRNNTQTVDRYQLYHEGNKPTPADVGAVPLNAVIDFGTF</sequence>
<name>A0A0B7MJH4_9CAUD</name>
<organism evidence="1 2">
    <name type="scientific">Enterobacteria phage GEC-3S</name>
    <dbReference type="NCBI Taxonomy" id="1222338"/>
    <lineage>
        <taxon>Viruses</taxon>
        <taxon>Duplodnaviria</taxon>
        <taxon>Heunggongvirae</taxon>
        <taxon>Uroviricota</taxon>
        <taxon>Caudoviricetes</taxon>
        <taxon>Pantevenvirales</taxon>
        <taxon>Straboviridae</taxon>
        <taxon>Krischvirus</taxon>
        <taxon>Krischvirus gec3s</taxon>
    </lineage>
</organism>
<proteinExistence type="predicted"/>
<evidence type="ECO:0000313" key="1">
    <source>
        <dbReference type="EMBL" id="CEO90854.1"/>
    </source>
</evidence>
<dbReference type="GeneID" id="23301279"/>
<reference evidence="1 2" key="1">
    <citation type="submission" date="2012-08" db="EMBL/GenBank/DDBJ databases">
        <title>Selection and characterization of a candidate therapeutic bacteriophage that lyses the German Escherichia coli O104:H4 outbreak strain.</title>
        <authorList>
            <person name="Merabishvilli M."/>
            <person name="De Vos D."/>
            <person name="Verbeken G."/>
            <person name="Kropinski A."/>
            <person name="Vandenheuvel D."/>
            <person name="Lavigne R."/>
            <person name="Wattiau P."/>
            <person name="Mast J."/>
            <person name="Ragimbeau C."/>
            <person name="Mossong J."/>
            <person name="Scheres J."/>
            <person name="Chanishvili N."/>
            <person name="Vaneechoutte M."/>
            <person name="Pirnay J.P."/>
        </authorList>
    </citation>
    <scope>NUCLEOTIDE SEQUENCE [LARGE SCALE GENOMIC DNA]</scope>
</reference>